<feature type="compositionally biased region" description="Basic and acidic residues" evidence="1">
    <location>
        <begin position="1"/>
        <end position="12"/>
    </location>
</feature>
<protein>
    <submittedName>
        <fullName evidence="2">Uncharacterized protein</fullName>
    </submittedName>
</protein>
<reference evidence="2" key="1">
    <citation type="journal article" date="2021" name="Sci. Adv.">
        <title>The American lobster genome reveals insights on longevity, neural, and immune adaptations.</title>
        <authorList>
            <person name="Polinski J.M."/>
            <person name="Zimin A.V."/>
            <person name="Clark K.F."/>
            <person name="Kohn A.B."/>
            <person name="Sadowski N."/>
            <person name="Timp W."/>
            <person name="Ptitsyn A."/>
            <person name="Khanna P."/>
            <person name="Romanova D.Y."/>
            <person name="Williams P."/>
            <person name="Greenwood S.J."/>
            <person name="Moroz L.L."/>
            <person name="Walt D.R."/>
            <person name="Bodnar A.G."/>
        </authorList>
    </citation>
    <scope>NUCLEOTIDE SEQUENCE</scope>
    <source>
        <strain evidence="2">GMGI-L3</strain>
    </source>
</reference>
<keyword evidence="3" id="KW-1185">Reference proteome</keyword>
<dbReference type="EMBL" id="JAHLQT010039062">
    <property type="protein sequence ID" value="KAG7156523.1"/>
    <property type="molecule type" value="Genomic_DNA"/>
</dbReference>
<name>A0A8J5JLG8_HOMAM</name>
<proteinExistence type="predicted"/>
<comment type="caution">
    <text evidence="2">The sequence shown here is derived from an EMBL/GenBank/DDBJ whole genome shotgun (WGS) entry which is preliminary data.</text>
</comment>
<evidence type="ECO:0000256" key="1">
    <source>
        <dbReference type="SAM" id="MobiDB-lite"/>
    </source>
</evidence>
<evidence type="ECO:0000313" key="2">
    <source>
        <dbReference type="EMBL" id="KAG7156523.1"/>
    </source>
</evidence>
<accession>A0A8J5JLG8</accession>
<evidence type="ECO:0000313" key="3">
    <source>
        <dbReference type="Proteomes" id="UP000747542"/>
    </source>
</evidence>
<sequence length="107" mass="11645">MNDISDDAKSDSGDDTDSGDESQLEIITEEPDDILSGAEVDGQDDSAPIGRLSNSPVSRERFPFTGDTGVKVVLQDPQNPIEICLSFVDRYNGTYSERDKQICCQGL</sequence>
<dbReference type="AlphaFoldDB" id="A0A8J5JLG8"/>
<organism evidence="2 3">
    <name type="scientific">Homarus americanus</name>
    <name type="common">American lobster</name>
    <dbReference type="NCBI Taxonomy" id="6706"/>
    <lineage>
        <taxon>Eukaryota</taxon>
        <taxon>Metazoa</taxon>
        <taxon>Ecdysozoa</taxon>
        <taxon>Arthropoda</taxon>
        <taxon>Crustacea</taxon>
        <taxon>Multicrustacea</taxon>
        <taxon>Malacostraca</taxon>
        <taxon>Eumalacostraca</taxon>
        <taxon>Eucarida</taxon>
        <taxon>Decapoda</taxon>
        <taxon>Pleocyemata</taxon>
        <taxon>Astacidea</taxon>
        <taxon>Nephropoidea</taxon>
        <taxon>Nephropidae</taxon>
        <taxon>Homarus</taxon>
    </lineage>
</organism>
<gene>
    <name evidence="2" type="ORF">Hamer_G006492</name>
</gene>
<feature type="compositionally biased region" description="Acidic residues" evidence="1">
    <location>
        <begin position="13"/>
        <end position="33"/>
    </location>
</feature>
<feature type="region of interest" description="Disordered" evidence="1">
    <location>
        <begin position="1"/>
        <end position="60"/>
    </location>
</feature>
<dbReference type="Proteomes" id="UP000747542">
    <property type="component" value="Unassembled WGS sequence"/>
</dbReference>